<dbReference type="SUPFAM" id="SSF56281">
    <property type="entry name" value="Metallo-hydrolase/oxidoreductase"/>
    <property type="match status" value="1"/>
</dbReference>
<comment type="caution">
    <text evidence="5">The sequence shown here is derived from an EMBL/GenBank/DDBJ whole genome shotgun (WGS) entry which is preliminary data.</text>
</comment>
<evidence type="ECO:0000256" key="3">
    <source>
        <dbReference type="ARBA" id="ARBA00048505"/>
    </source>
</evidence>
<comment type="catalytic activity">
    <reaction evidence="3">
        <text>3',5'-cyclic UMP + H2O = UMP + H(+)</text>
        <dbReference type="Rhea" id="RHEA:70575"/>
        <dbReference type="ChEBI" id="CHEBI:15377"/>
        <dbReference type="ChEBI" id="CHEBI:15378"/>
        <dbReference type="ChEBI" id="CHEBI:57865"/>
        <dbReference type="ChEBI" id="CHEBI:184387"/>
    </reaction>
    <physiologicalReaction direction="left-to-right" evidence="3">
        <dbReference type="Rhea" id="RHEA:70576"/>
    </physiologicalReaction>
</comment>
<dbReference type="SMART" id="SM00849">
    <property type="entry name" value="Lactamase_B"/>
    <property type="match status" value="1"/>
</dbReference>
<reference evidence="5 6" key="1">
    <citation type="submission" date="2021-03" db="EMBL/GenBank/DDBJ databases">
        <title>Genomic Encyclopedia of Type Strains, Phase IV (KMG-IV): sequencing the most valuable type-strain genomes for metagenomic binning, comparative biology and taxonomic classification.</title>
        <authorList>
            <person name="Goeker M."/>
        </authorList>
    </citation>
    <scope>NUCLEOTIDE SEQUENCE [LARGE SCALE GENOMIC DNA]</scope>
    <source>
        <strain evidence="5 6">DSM 101953</strain>
    </source>
</reference>
<feature type="domain" description="Metallo-beta-lactamase" evidence="4">
    <location>
        <begin position="27"/>
        <end position="243"/>
    </location>
</feature>
<evidence type="ECO:0000313" key="5">
    <source>
        <dbReference type="EMBL" id="MBP2110473.1"/>
    </source>
</evidence>
<dbReference type="InterPro" id="IPR001279">
    <property type="entry name" value="Metallo-B-lactamas"/>
</dbReference>
<evidence type="ECO:0000256" key="1">
    <source>
        <dbReference type="ARBA" id="ARBA00034221"/>
    </source>
</evidence>
<name>A0ABS4NKA8_9BACL</name>
<dbReference type="EMBL" id="JAGGLV010000001">
    <property type="protein sequence ID" value="MBP2110473.1"/>
    <property type="molecule type" value="Genomic_DNA"/>
</dbReference>
<sequence length="314" mass="35483">MNNEYFTIQQASEGIWGAISVPGSGSLGNAAIIDLGDLTVVVDTTNLPHSAALLRHTAEQLTNKPVKYVVNTHFHGDHVNGNQEFMSSELISTVWTRDLLADMGEVNIDVMQQNIRRLITSLDHMRSQERDPHMLTGIGYDLSVQRALYDTIPSLRRVIPKITFDDKLVIRGTKRTIEVLSYGGGHSLSDAVVYVPEERTLITGDLVSTKTIPVIPYGNPYAWIRILKRMQQDLKIDTVVPGHGDISNSDRITDVIHFLEKMIAYVAGAVTSGQSESYWLEQGVLKGYEDWHLPQYFRWNFRWLFNSMLVQNNR</sequence>
<dbReference type="PANTHER" id="PTHR42951">
    <property type="entry name" value="METALLO-BETA-LACTAMASE DOMAIN-CONTAINING"/>
    <property type="match status" value="1"/>
</dbReference>
<keyword evidence="6" id="KW-1185">Reference proteome</keyword>
<evidence type="ECO:0000313" key="6">
    <source>
        <dbReference type="Proteomes" id="UP000773462"/>
    </source>
</evidence>
<dbReference type="RefSeq" id="WP_209869129.1">
    <property type="nucleotide sequence ID" value="NZ_JAGGLV010000001.1"/>
</dbReference>
<organism evidence="5 6">
    <name type="scientific">Paenibacillus silagei</name>
    <dbReference type="NCBI Taxonomy" id="1670801"/>
    <lineage>
        <taxon>Bacteria</taxon>
        <taxon>Bacillati</taxon>
        <taxon>Bacillota</taxon>
        <taxon>Bacilli</taxon>
        <taxon>Bacillales</taxon>
        <taxon>Paenibacillaceae</taxon>
        <taxon>Paenibacillus</taxon>
    </lineage>
</organism>
<proteinExistence type="predicted"/>
<dbReference type="CDD" id="cd16282">
    <property type="entry name" value="metallo-hydrolase-like_MBL-fold"/>
    <property type="match status" value="1"/>
</dbReference>
<dbReference type="Pfam" id="PF00753">
    <property type="entry name" value="Lactamase_B"/>
    <property type="match status" value="1"/>
</dbReference>
<comment type="function">
    <text evidence="2">Counteracts the endogenous Pycsar antiviral defense system. Phosphodiesterase that enables metal-dependent hydrolysis of host cyclic nucleotide Pycsar defense signals such as cCMP and cUMP.</text>
</comment>
<accession>A0ABS4NKA8</accession>
<dbReference type="PANTHER" id="PTHR42951:SF4">
    <property type="entry name" value="ACYL-COENZYME A THIOESTERASE MBLAC2"/>
    <property type="match status" value="1"/>
</dbReference>
<gene>
    <name evidence="5" type="ORF">J2Z70_000612</name>
</gene>
<dbReference type="Gene3D" id="3.60.15.10">
    <property type="entry name" value="Ribonuclease Z/Hydroxyacylglutathione hydrolase-like"/>
    <property type="match status" value="1"/>
</dbReference>
<dbReference type="InterPro" id="IPR050855">
    <property type="entry name" value="NDM-1-like"/>
</dbReference>
<evidence type="ECO:0000256" key="2">
    <source>
        <dbReference type="ARBA" id="ARBA00034301"/>
    </source>
</evidence>
<dbReference type="InterPro" id="IPR036866">
    <property type="entry name" value="RibonucZ/Hydroxyglut_hydro"/>
</dbReference>
<dbReference type="Proteomes" id="UP000773462">
    <property type="component" value="Unassembled WGS sequence"/>
</dbReference>
<protein>
    <submittedName>
        <fullName evidence="5">Glyoxylase-like metal-dependent hydrolase (Beta-lactamase superfamily II)</fullName>
    </submittedName>
</protein>
<evidence type="ECO:0000259" key="4">
    <source>
        <dbReference type="SMART" id="SM00849"/>
    </source>
</evidence>
<comment type="catalytic activity">
    <reaction evidence="1">
        <text>3',5'-cyclic CMP + H2O = CMP + H(+)</text>
        <dbReference type="Rhea" id="RHEA:72675"/>
        <dbReference type="ChEBI" id="CHEBI:15377"/>
        <dbReference type="ChEBI" id="CHEBI:15378"/>
        <dbReference type="ChEBI" id="CHEBI:58003"/>
        <dbReference type="ChEBI" id="CHEBI:60377"/>
    </reaction>
    <physiologicalReaction direction="left-to-right" evidence="1">
        <dbReference type="Rhea" id="RHEA:72676"/>
    </physiologicalReaction>
</comment>